<feature type="compositionally biased region" description="Basic residues" evidence="1">
    <location>
        <begin position="53"/>
        <end position="64"/>
    </location>
</feature>
<proteinExistence type="predicted"/>
<dbReference type="VEuPathDB" id="VectorBase:AGAP011188"/>
<evidence type="ECO:0000313" key="2">
    <source>
        <dbReference type="EMBL" id="EAL41582.1"/>
    </source>
</evidence>
<sequence>MGMDRRELMDSEIRTAPRKQRPPWRSIRPPILWHRALPVRHRTRTRTSAPRSRPNRPRRRRSWKSLKPGYGNWRVHRTTSVSYEKCKTLIISKICGHYLCEECWITESESSKSCPRCKIITANSDFRKIHA</sequence>
<feature type="region of interest" description="Disordered" evidence="1">
    <location>
        <begin position="1"/>
        <end position="65"/>
    </location>
</feature>
<organism evidence="2">
    <name type="scientific">Anopheles gambiae</name>
    <name type="common">African malaria mosquito</name>
    <dbReference type="NCBI Taxonomy" id="7165"/>
    <lineage>
        <taxon>Eukaryota</taxon>
        <taxon>Metazoa</taxon>
        <taxon>Ecdysozoa</taxon>
        <taxon>Arthropoda</taxon>
        <taxon>Hexapoda</taxon>
        <taxon>Insecta</taxon>
        <taxon>Pterygota</taxon>
        <taxon>Neoptera</taxon>
        <taxon>Endopterygota</taxon>
        <taxon>Diptera</taxon>
        <taxon>Nematocera</taxon>
        <taxon>Culicoidea</taxon>
        <taxon>Culicidae</taxon>
        <taxon>Anophelinae</taxon>
        <taxon>Anopheles</taxon>
    </lineage>
</organism>
<dbReference type="HOGENOM" id="CLU_1929328_0_0_1"/>
<reference evidence="2" key="2">
    <citation type="submission" date="2002-03" db="EMBL/GenBank/DDBJ databases">
        <authorList>
            <consortium name="The Anopheles Genome Sequencing Consortium"/>
        </authorList>
    </citation>
    <scope>NUCLEOTIDE SEQUENCE</scope>
    <source>
        <strain evidence="2">PEST</strain>
    </source>
</reference>
<reference evidence="2" key="4">
    <citation type="journal article" date="2007" name="Genome Biol.">
        <title>Update of the Anopheles gambiae PEST genome assembly.</title>
        <authorList>
            <person name="Sharakhova M.V."/>
            <person name="Hammond M.P."/>
            <person name="Lobo N.F."/>
            <person name="Krzywinski J."/>
            <person name="Unger M.F."/>
            <person name="Hillenmeyer M.E."/>
            <person name="Bruggner R.V."/>
            <person name="Birney E."/>
            <person name="Collins F.H."/>
        </authorList>
    </citation>
    <scope>NUCLEOTIDE SEQUENCE</scope>
    <source>
        <strain evidence="2">PEST</strain>
    </source>
</reference>
<accession>Q5TW12</accession>
<dbReference type="AlphaFoldDB" id="Q5TW12"/>
<reference evidence="2" key="5">
    <citation type="submission" date="2011-05" db="EMBL/GenBank/DDBJ databases">
        <authorList>
            <consortium name="VectorBase"/>
        </authorList>
    </citation>
    <scope>NUCLEOTIDE SEQUENCE</scope>
    <source>
        <strain evidence="2">PEST</strain>
    </source>
</reference>
<reference evidence="2" key="1">
    <citation type="journal article" date="2002" name="Science">
        <title>The genome sequence of the malaria mosquito Anopheles gambiae.</title>
        <authorList>
            <person name="Holt R.A."/>
            <person name="Subramanian G.M."/>
            <person name="Halpern A."/>
            <person name="Sutton G.G."/>
            <person name="Charlab R."/>
            <person name="Nusskern D.R."/>
            <person name="Wincker P."/>
            <person name="Clark A.G."/>
            <person name="Ribeiro J.M."/>
            <person name="Wides R."/>
            <person name="Salzberg S.L."/>
            <person name="Loftus B."/>
            <person name="Yandell M."/>
            <person name="Majoros W.H."/>
            <person name="Rusch D.B."/>
            <person name="Lai Z."/>
            <person name="Kraft C.L."/>
            <person name="Abril J.F."/>
            <person name="Anthouard V."/>
            <person name="Arensburger P."/>
            <person name="Atkinson P.W."/>
            <person name="Baden H."/>
            <person name="de Berardinis V."/>
            <person name="Baldwin D."/>
            <person name="Benes V."/>
            <person name="Biedler J."/>
            <person name="Blass C."/>
            <person name="Bolanos R."/>
            <person name="Boscus D."/>
            <person name="Barnstead M."/>
            <person name="Cai S."/>
            <person name="Center A."/>
            <person name="Chaturverdi K."/>
            <person name="Christophides G.K."/>
            <person name="Chrystal M.A."/>
            <person name="Clamp M."/>
            <person name="Cravchik A."/>
            <person name="Curwen V."/>
            <person name="Dana A."/>
            <person name="Delcher A."/>
            <person name="Dew I."/>
            <person name="Evans C.A."/>
            <person name="Flanigan M."/>
            <person name="Grundschober-Freimoser A."/>
            <person name="Friedli L."/>
            <person name="Gu Z."/>
            <person name="Guan P."/>
            <person name="Guigo R."/>
            <person name="Hillenmeyer M.E."/>
            <person name="Hladun S.L."/>
            <person name="Hogan J.R."/>
            <person name="Hong Y.S."/>
            <person name="Hoover J."/>
            <person name="Jaillon O."/>
            <person name="Ke Z."/>
            <person name="Kodira C."/>
            <person name="Kokoza E."/>
            <person name="Koutsos A."/>
            <person name="Letunic I."/>
            <person name="Levitsky A."/>
            <person name="Liang Y."/>
            <person name="Lin J.J."/>
            <person name="Lobo N.F."/>
            <person name="Lopez J.R."/>
            <person name="Malek J.A."/>
            <person name="McIntosh T.C."/>
            <person name="Meister S."/>
            <person name="Miller J."/>
            <person name="Mobarry C."/>
            <person name="Mongin E."/>
            <person name="Murphy S.D."/>
            <person name="O'Brochta D.A."/>
            <person name="Pfannkoch C."/>
            <person name="Qi R."/>
            <person name="Regier M.A."/>
            <person name="Remington K."/>
            <person name="Shao H."/>
            <person name="Sharakhova M.V."/>
            <person name="Sitter C.D."/>
            <person name="Shetty J."/>
            <person name="Smith T.J."/>
            <person name="Strong R."/>
            <person name="Sun J."/>
            <person name="Thomasova D."/>
            <person name="Ton L.Q."/>
            <person name="Topalis P."/>
            <person name="Tu Z."/>
            <person name="Unger M.F."/>
            <person name="Walenz B."/>
            <person name="Wang A."/>
            <person name="Wang J."/>
            <person name="Wang M."/>
            <person name="Wang X."/>
            <person name="Woodford K.J."/>
            <person name="Wortman J.R."/>
            <person name="Wu M."/>
            <person name="Yao A."/>
            <person name="Zdobnov E.M."/>
            <person name="Zhang H."/>
            <person name="Zhao Q."/>
            <person name="Zhao S."/>
            <person name="Zhu S.C."/>
            <person name="Zhimulev I."/>
            <person name="Coluzzi M."/>
            <person name="della Torre A."/>
            <person name="Roth C.W."/>
            <person name="Louis C."/>
            <person name="Kalush F."/>
            <person name="Mural R.J."/>
            <person name="Myers E.W."/>
            <person name="Adams M.D."/>
            <person name="Smith H.O."/>
            <person name="Broder S."/>
            <person name="Gardner M.J."/>
            <person name="Fraser C.M."/>
            <person name="Birney E."/>
            <person name="Bork P."/>
            <person name="Brey P.T."/>
            <person name="Venter J.C."/>
            <person name="Weissenbach J."/>
            <person name="Kafatos F.C."/>
            <person name="Collins F.H."/>
            <person name="Hoffman S.L."/>
        </authorList>
    </citation>
    <scope>NUCLEOTIDE SEQUENCE [LARGE SCALE GENOMIC DNA]</scope>
    <source>
        <strain evidence="2">PEST</strain>
    </source>
</reference>
<dbReference type="InterPro" id="IPR052443">
    <property type="entry name" value="E3_ubiq-ligase_RNF220-like"/>
</dbReference>
<dbReference type="PANTHER" id="PTHR13459:SF1">
    <property type="entry name" value="E3 UBIQUITIN-PROTEIN LIGASE RNF220 ISOFORM X1"/>
    <property type="match status" value="1"/>
</dbReference>
<dbReference type="Gene3D" id="3.30.40.10">
    <property type="entry name" value="Zinc/RING finger domain, C3HC4 (zinc finger)"/>
    <property type="match status" value="1"/>
</dbReference>
<name>Q5TW12_ANOGA</name>
<dbReference type="PaxDb" id="7165-AGAP011188-PA"/>
<evidence type="ECO:0000256" key="1">
    <source>
        <dbReference type="SAM" id="MobiDB-lite"/>
    </source>
</evidence>
<protein>
    <submittedName>
        <fullName evidence="2">AGAP011188-PA</fullName>
    </submittedName>
</protein>
<dbReference type="SUPFAM" id="SSF57850">
    <property type="entry name" value="RING/U-box"/>
    <property type="match status" value="1"/>
</dbReference>
<dbReference type="InParanoid" id="Q5TW12"/>
<dbReference type="PANTHER" id="PTHR13459">
    <property type="entry name" value="E3 UBIQUITIN-PROTEIN LIGASE RNF220 ISOFORM X1"/>
    <property type="match status" value="1"/>
</dbReference>
<reference evidence="2" key="3">
    <citation type="journal article" date="2004" name="Trends Parasitol.">
        <title>The Anopheles gambiae genome: an update.</title>
        <authorList>
            <person name="Mongin E."/>
            <person name="Louis C."/>
            <person name="Holt R.A."/>
            <person name="Birney E."/>
            <person name="Collins F.H."/>
        </authorList>
    </citation>
    <scope>NUCLEOTIDE SEQUENCE</scope>
    <source>
        <strain evidence="2">PEST</strain>
    </source>
</reference>
<dbReference type="EMBL" id="AAAB01008816">
    <property type="protein sequence ID" value="EAL41582.1"/>
    <property type="molecule type" value="Genomic_DNA"/>
</dbReference>
<dbReference type="VEuPathDB" id="VectorBase:AGAMI1_014681"/>
<comment type="caution">
    <text evidence="2">The sequence shown here is derived from an EMBL/GenBank/DDBJ whole genome shotgun (WGS) entry which is preliminary data.</text>
</comment>
<gene>
    <name evidence="2" type="ORF">AgaP_AGAP011188</name>
</gene>
<feature type="compositionally biased region" description="Basic and acidic residues" evidence="1">
    <location>
        <begin position="1"/>
        <end position="15"/>
    </location>
</feature>
<dbReference type="InterPro" id="IPR013083">
    <property type="entry name" value="Znf_RING/FYVE/PHD"/>
</dbReference>